<organism evidence="1 2">
    <name type="scientific">Castilleja foliolosa</name>
    <dbReference type="NCBI Taxonomy" id="1961234"/>
    <lineage>
        <taxon>Eukaryota</taxon>
        <taxon>Viridiplantae</taxon>
        <taxon>Streptophyta</taxon>
        <taxon>Embryophyta</taxon>
        <taxon>Tracheophyta</taxon>
        <taxon>Spermatophyta</taxon>
        <taxon>Magnoliopsida</taxon>
        <taxon>eudicotyledons</taxon>
        <taxon>Gunneridae</taxon>
        <taxon>Pentapetalae</taxon>
        <taxon>asterids</taxon>
        <taxon>lamiids</taxon>
        <taxon>Lamiales</taxon>
        <taxon>Orobanchaceae</taxon>
        <taxon>Pedicularideae</taxon>
        <taxon>Castillejinae</taxon>
        <taxon>Castilleja</taxon>
    </lineage>
</organism>
<dbReference type="AlphaFoldDB" id="A0ABD3DW29"/>
<comment type="caution">
    <text evidence="1">The sequence shown here is derived from an EMBL/GenBank/DDBJ whole genome shotgun (WGS) entry which is preliminary data.</text>
</comment>
<dbReference type="Proteomes" id="UP001632038">
    <property type="component" value="Unassembled WGS sequence"/>
</dbReference>
<sequence length="105" mass="11132">MITTNNSINHLSITNYQKLNMNASANKGINNNTPGGQAQAERKVETVDYRVSAGQGQEQMQRVQIVHQPHSPPMAGSNTSGSILANAAASVAATLQSAKDDISRN</sequence>
<dbReference type="EMBL" id="JAVIJP010000013">
    <property type="protein sequence ID" value="KAL3646323.1"/>
    <property type="molecule type" value="Genomic_DNA"/>
</dbReference>
<proteinExistence type="predicted"/>
<accession>A0ABD3DW29</accession>
<protein>
    <submittedName>
        <fullName evidence="1">Uncharacterized protein</fullName>
    </submittedName>
</protein>
<keyword evidence="2" id="KW-1185">Reference proteome</keyword>
<gene>
    <name evidence="1" type="ORF">CASFOL_011503</name>
</gene>
<reference evidence="2" key="1">
    <citation type="journal article" date="2024" name="IScience">
        <title>Strigolactones Initiate the Formation of Haustorium-like Structures in Castilleja.</title>
        <authorList>
            <person name="Buerger M."/>
            <person name="Peterson D."/>
            <person name="Chory J."/>
        </authorList>
    </citation>
    <scope>NUCLEOTIDE SEQUENCE [LARGE SCALE GENOMIC DNA]</scope>
</reference>
<evidence type="ECO:0000313" key="1">
    <source>
        <dbReference type="EMBL" id="KAL3646323.1"/>
    </source>
</evidence>
<evidence type="ECO:0000313" key="2">
    <source>
        <dbReference type="Proteomes" id="UP001632038"/>
    </source>
</evidence>
<name>A0ABD3DW29_9LAMI</name>